<dbReference type="Pfam" id="PF13378">
    <property type="entry name" value="MR_MLE_C"/>
    <property type="match status" value="1"/>
</dbReference>
<dbReference type="AlphaFoldDB" id="A0A225MSC3"/>
<dbReference type="CDD" id="cd03316">
    <property type="entry name" value="MR_like"/>
    <property type="match status" value="1"/>
</dbReference>
<dbReference type="Proteomes" id="UP000214603">
    <property type="component" value="Unassembled WGS sequence"/>
</dbReference>
<dbReference type="SMART" id="SM00922">
    <property type="entry name" value="MR_MLE"/>
    <property type="match status" value="1"/>
</dbReference>
<accession>A0A225MSC3</accession>
<dbReference type="InterPro" id="IPR029017">
    <property type="entry name" value="Enolase-like_N"/>
</dbReference>
<proteinExistence type="predicted"/>
<dbReference type="InterPro" id="IPR013342">
    <property type="entry name" value="Mandelate_racemase_C"/>
</dbReference>
<sequence>MLSAFDQCCCDLTGQYLNRPIHHLWGNGSSRRLKAYATVNRSVLQRTPKGFAESCSAAVRAGFGGIKIMPFDAVTPQSASTAEGAAELKEAVRRLQAVRDAIGPEVSLMADCHWRLDVPRAMDLIDALADINLHWLECPVPESNERCRSVKDLRRHANRRGMLLAGGENVFSRDGAWPYITQGLYDVIMPDIKYCGGYSEFSAIAELASRHAVRVSPHNPSGPIAHAHTVQICAALGLEEAVEQQFAESHLFGTAVTGTAPRFIDGHFTVPTEPGLGLALDETVSSKHPYSHIPLSINDPSFAGSTGE</sequence>
<dbReference type="PANTHER" id="PTHR48080:SF2">
    <property type="entry name" value="D-GALACTONATE DEHYDRATASE"/>
    <property type="match status" value="1"/>
</dbReference>
<dbReference type="SUPFAM" id="SSF51604">
    <property type="entry name" value="Enolase C-terminal domain-like"/>
    <property type="match status" value="1"/>
</dbReference>
<dbReference type="Gene3D" id="3.30.390.10">
    <property type="entry name" value="Enolase-like, N-terminal domain"/>
    <property type="match status" value="1"/>
</dbReference>
<reference evidence="3" key="1">
    <citation type="submission" date="2017-06" db="EMBL/GenBank/DDBJ databases">
        <title>Herbaspirillum phytohormonus sp. nov., isolated from the root nodule of Robinia pseudoacacia in lead-zinc mine.</title>
        <authorList>
            <person name="Fan M."/>
            <person name="Lin Y."/>
        </authorList>
    </citation>
    <scope>NUCLEOTIDE SEQUENCE [LARGE SCALE GENOMIC DNA]</scope>
    <source>
        <strain evidence="3">SC-089</strain>
    </source>
</reference>
<dbReference type="PANTHER" id="PTHR48080">
    <property type="entry name" value="D-GALACTONATE DEHYDRATASE-RELATED"/>
    <property type="match status" value="1"/>
</dbReference>
<comment type="caution">
    <text evidence="2">The sequence shown here is derived from an EMBL/GenBank/DDBJ whole genome shotgun (WGS) entry which is preliminary data.</text>
</comment>
<dbReference type="Gene3D" id="3.20.20.120">
    <property type="entry name" value="Enolase-like C-terminal domain"/>
    <property type="match status" value="1"/>
</dbReference>
<keyword evidence="3" id="KW-1185">Reference proteome</keyword>
<protein>
    <recommendedName>
        <fullName evidence="1">Mandelate racemase/muconate lactonizing enzyme C-terminal domain-containing protein</fullName>
    </recommendedName>
</protein>
<evidence type="ECO:0000313" key="2">
    <source>
        <dbReference type="EMBL" id="OWT64174.1"/>
    </source>
</evidence>
<name>A0A225MSC3_9BURK</name>
<dbReference type="InterPro" id="IPR036849">
    <property type="entry name" value="Enolase-like_C_sf"/>
</dbReference>
<dbReference type="EMBL" id="NJIH01000003">
    <property type="protein sequence ID" value="OWT64174.1"/>
    <property type="molecule type" value="Genomic_DNA"/>
</dbReference>
<evidence type="ECO:0000259" key="1">
    <source>
        <dbReference type="SMART" id="SM00922"/>
    </source>
</evidence>
<gene>
    <name evidence="2" type="ORF">CEY11_06285</name>
</gene>
<organism evidence="2 3">
    <name type="scientific">Candidimonas nitroreducens</name>
    <dbReference type="NCBI Taxonomy" id="683354"/>
    <lineage>
        <taxon>Bacteria</taxon>
        <taxon>Pseudomonadati</taxon>
        <taxon>Pseudomonadota</taxon>
        <taxon>Betaproteobacteria</taxon>
        <taxon>Burkholderiales</taxon>
        <taxon>Alcaligenaceae</taxon>
        <taxon>Candidimonas</taxon>
    </lineage>
</organism>
<evidence type="ECO:0000313" key="3">
    <source>
        <dbReference type="Proteomes" id="UP000214603"/>
    </source>
</evidence>
<dbReference type="SFLD" id="SFLDS00001">
    <property type="entry name" value="Enolase"/>
    <property type="match status" value="1"/>
</dbReference>
<dbReference type="InterPro" id="IPR029065">
    <property type="entry name" value="Enolase_C-like"/>
</dbReference>
<feature type="domain" description="Mandelate racemase/muconate lactonizing enzyme C-terminal" evidence="1">
    <location>
        <begin position="48"/>
        <end position="160"/>
    </location>
</feature>
<dbReference type="InterPro" id="IPR034593">
    <property type="entry name" value="DgoD-like"/>
</dbReference>